<evidence type="ECO:0000313" key="6">
    <source>
        <dbReference type="EMBL" id="SFR52315.1"/>
    </source>
</evidence>
<proteinExistence type="predicted"/>
<organism evidence="6 7">
    <name type="scientific">Maribacter stanieri</name>
    <dbReference type="NCBI Taxonomy" id="440514"/>
    <lineage>
        <taxon>Bacteria</taxon>
        <taxon>Pseudomonadati</taxon>
        <taxon>Bacteroidota</taxon>
        <taxon>Flavobacteriia</taxon>
        <taxon>Flavobacteriales</taxon>
        <taxon>Flavobacteriaceae</taxon>
        <taxon>Maribacter</taxon>
    </lineage>
</organism>
<dbReference type="AlphaFoldDB" id="A0A1I6HCT0"/>
<reference evidence="7" key="1">
    <citation type="submission" date="2016-10" db="EMBL/GenBank/DDBJ databases">
        <authorList>
            <person name="Varghese N."/>
            <person name="Submissions S."/>
        </authorList>
    </citation>
    <scope>NUCLEOTIDE SEQUENCE [LARGE SCALE GENOMIC DNA]</scope>
    <source>
        <strain evidence="7">DSM 19891</strain>
    </source>
</reference>
<dbReference type="STRING" id="440514.SAMN04488010_0218"/>
<dbReference type="RefSeq" id="WP_091900757.1">
    <property type="nucleotide sequence ID" value="NZ_CANMNE010000004.1"/>
</dbReference>
<keyword evidence="4 5" id="KW-0472">Membrane</keyword>
<evidence type="ECO:0000313" key="7">
    <source>
        <dbReference type="Proteomes" id="UP000199462"/>
    </source>
</evidence>
<feature type="transmembrane region" description="Helical" evidence="5">
    <location>
        <begin position="7"/>
        <end position="28"/>
    </location>
</feature>
<accession>A0A1I6HCT0</accession>
<evidence type="ECO:0000256" key="5">
    <source>
        <dbReference type="SAM" id="Phobius"/>
    </source>
</evidence>
<dbReference type="InterPro" id="IPR032808">
    <property type="entry name" value="DoxX"/>
</dbReference>
<gene>
    <name evidence="6" type="ORF">SAMN04488010_0218</name>
</gene>
<dbReference type="Pfam" id="PF13564">
    <property type="entry name" value="DoxX_2"/>
    <property type="match status" value="1"/>
</dbReference>
<feature type="transmembrane region" description="Helical" evidence="5">
    <location>
        <begin position="72"/>
        <end position="91"/>
    </location>
</feature>
<dbReference type="Proteomes" id="UP000199462">
    <property type="component" value="Unassembled WGS sequence"/>
</dbReference>
<evidence type="ECO:0000256" key="2">
    <source>
        <dbReference type="ARBA" id="ARBA00022692"/>
    </source>
</evidence>
<evidence type="ECO:0000256" key="3">
    <source>
        <dbReference type="ARBA" id="ARBA00022989"/>
    </source>
</evidence>
<keyword evidence="2 5" id="KW-0812">Transmembrane</keyword>
<protein>
    <submittedName>
        <fullName evidence="6">DoxX-like family protein</fullName>
    </submittedName>
</protein>
<keyword evidence="3 5" id="KW-1133">Transmembrane helix</keyword>
<name>A0A1I6HCT0_9FLAO</name>
<evidence type="ECO:0000256" key="4">
    <source>
        <dbReference type="ARBA" id="ARBA00023136"/>
    </source>
</evidence>
<feature type="transmembrane region" description="Helical" evidence="5">
    <location>
        <begin position="40"/>
        <end position="60"/>
    </location>
</feature>
<sequence>MNSQKSIYYIVLALFATAVIGSIINSIVNFDVVSTTFTKLGYPVYLIHILGVCQSIGLLMIFTNKSHWSLEWVYAGFFMNYTLGAIAHLAIKDGNGASAVVCIVLLFVTYIQSRKIRNTNNDLAEFGKPKYAKYI</sequence>
<evidence type="ECO:0000256" key="1">
    <source>
        <dbReference type="ARBA" id="ARBA00004141"/>
    </source>
</evidence>
<dbReference type="GO" id="GO:0016020">
    <property type="term" value="C:membrane"/>
    <property type="evidence" value="ECO:0007669"/>
    <property type="project" value="UniProtKB-SubCell"/>
</dbReference>
<keyword evidence="7" id="KW-1185">Reference proteome</keyword>
<dbReference type="EMBL" id="FOYX01000001">
    <property type="protein sequence ID" value="SFR52315.1"/>
    <property type="molecule type" value="Genomic_DNA"/>
</dbReference>
<feature type="transmembrane region" description="Helical" evidence="5">
    <location>
        <begin position="97"/>
        <end position="113"/>
    </location>
</feature>
<comment type="subcellular location">
    <subcellularLocation>
        <location evidence="1">Membrane</location>
        <topology evidence="1">Multi-pass membrane protein</topology>
    </subcellularLocation>
</comment>